<dbReference type="CDD" id="cd24139">
    <property type="entry name" value="SIP5-like"/>
    <property type="match status" value="1"/>
</dbReference>
<dbReference type="PANTHER" id="PTHR31315:SF1">
    <property type="entry name" value="PROTEIN SIP5"/>
    <property type="match status" value="1"/>
</dbReference>
<organism evidence="3 4">
    <name type="scientific">Lactarius akahatsu</name>
    <dbReference type="NCBI Taxonomy" id="416441"/>
    <lineage>
        <taxon>Eukaryota</taxon>
        <taxon>Fungi</taxon>
        <taxon>Dikarya</taxon>
        <taxon>Basidiomycota</taxon>
        <taxon>Agaricomycotina</taxon>
        <taxon>Agaricomycetes</taxon>
        <taxon>Russulales</taxon>
        <taxon>Russulaceae</taxon>
        <taxon>Lactarius</taxon>
    </lineage>
</organism>
<feature type="compositionally biased region" description="Polar residues" evidence="2">
    <location>
        <begin position="358"/>
        <end position="377"/>
    </location>
</feature>
<feature type="region of interest" description="Disordered" evidence="2">
    <location>
        <begin position="283"/>
        <end position="319"/>
    </location>
</feature>
<comment type="caution">
    <text evidence="3">The sequence shown here is derived from an EMBL/GenBank/DDBJ whole genome shotgun (WGS) entry which is preliminary data.</text>
</comment>
<evidence type="ECO:0000313" key="3">
    <source>
        <dbReference type="EMBL" id="KAH9001778.1"/>
    </source>
</evidence>
<dbReference type="Proteomes" id="UP001201163">
    <property type="component" value="Unassembled WGS sequence"/>
</dbReference>
<evidence type="ECO:0000256" key="1">
    <source>
        <dbReference type="ARBA" id="ARBA00010402"/>
    </source>
</evidence>
<feature type="compositionally biased region" description="Low complexity" evidence="2">
    <location>
        <begin position="381"/>
        <end position="393"/>
    </location>
</feature>
<protein>
    <recommendedName>
        <fullName evidence="5">RING-type domain-containing protein</fullName>
    </recommendedName>
</protein>
<reference evidence="3" key="1">
    <citation type="submission" date="2022-01" db="EMBL/GenBank/DDBJ databases">
        <title>Comparative genomics reveals a dynamic genome evolution in the ectomycorrhizal milk-cap (Lactarius) mushrooms.</title>
        <authorList>
            <consortium name="DOE Joint Genome Institute"/>
            <person name="Lebreton A."/>
            <person name="Tang N."/>
            <person name="Kuo A."/>
            <person name="LaButti K."/>
            <person name="Drula E."/>
            <person name="Barry K."/>
            <person name="Clum A."/>
            <person name="Lipzen A."/>
            <person name="Mousain D."/>
            <person name="Ng V."/>
            <person name="Wang R."/>
            <person name="Wang X."/>
            <person name="Dai Y."/>
            <person name="Henrissat B."/>
            <person name="Grigoriev I.V."/>
            <person name="Guerin-Laguette A."/>
            <person name="Yu F."/>
            <person name="Martin F.M."/>
        </authorList>
    </citation>
    <scope>NUCLEOTIDE SEQUENCE</scope>
    <source>
        <strain evidence="3">QP</strain>
    </source>
</reference>
<feature type="region of interest" description="Disordered" evidence="2">
    <location>
        <begin position="75"/>
        <end position="106"/>
    </location>
</feature>
<feature type="region of interest" description="Disordered" evidence="2">
    <location>
        <begin position="342"/>
        <end position="457"/>
    </location>
</feature>
<comment type="similarity">
    <text evidence="1">Belongs to the SIP5 family.</text>
</comment>
<dbReference type="EMBL" id="JAKELL010000001">
    <property type="protein sequence ID" value="KAH9001778.1"/>
    <property type="molecule type" value="Genomic_DNA"/>
</dbReference>
<dbReference type="AlphaFoldDB" id="A0AAD4LSB9"/>
<evidence type="ECO:0000313" key="4">
    <source>
        <dbReference type="Proteomes" id="UP001201163"/>
    </source>
</evidence>
<proteinExistence type="inferred from homology"/>
<evidence type="ECO:0000256" key="2">
    <source>
        <dbReference type="SAM" id="MobiDB-lite"/>
    </source>
</evidence>
<gene>
    <name evidence="3" type="ORF">EDB92DRAFT_1788124</name>
</gene>
<keyword evidence="4" id="KW-1185">Reference proteome</keyword>
<sequence length="498" mass="54923">MGNSASSSGRVHHEDTVDFGHLTPQGVYSGTRDWKEDVVTQLIIDRKLAPFYRPLEEYDPSWEDEQILAARKEPPLPAEHESTGTRSDATPPTAKSTHHKRPSISKELPRNAEAAIYKDAAECPICFLYYPHNINRSRCCDQAICSECFVQIKRTEPTVTHMVSEPACCPFCVQEHFGIVYTPPSWRAGIGSEGWPTPTWPDSPNSQRAFDSMRARPGKQKRFRSFDHTDPDVVTVDRIHPDWEAKLAAVQAAAARRANRRIIMRQVGDRLVPVGITSGRIHPLSVEATGAEGDGGGSRRSRRRQQQQQDLNSFLGNMSFGGRDLEELMMMEAMRLSLLEHEAQQQREAEERARGGTEDSSNSRPRAESRNPSSSPPNAEVTSDTTSPTVPSTLAAPTFDVSPASSSTPNLTTVSLPAPQHLRESPPNGPSNHNPVQGPSSPYAIPRHPPPSRMDSFASSIATHETSADLDGYRFLSSESEESIVAREPLLHVEGNDA</sequence>
<dbReference type="InterPro" id="IPR039301">
    <property type="entry name" value="Sip5/DA2"/>
</dbReference>
<feature type="compositionally biased region" description="Polar residues" evidence="2">
    <location>
        <begin position="430"/>
        <end position="440"/>
    </location>
</feature>
<feature type="compositionally biased region" description="Polar residues" evidence="2">
    <location>
        <begin position="403"/>
        <end position="415"/>
    </location>
</feature>
<evidence type="ECO:0008006" key="5">
    <source>
        <dbReference type="Google" id="ProtNLM"/>
    </source>
</evidence>
<feature type="compositionally biased region" description="Polar residues" evidence="2">
    <location>
        <begin position="84"/>
        <end position="95"/>
    </location>
</feature>
<accession>A0AAD4LSB9</accession>
<dbReference type="GO" id="GO:0005737">
    <property type="term" value="C:cytoplasm"/>
    <property type="evidence" value="ECO:0007669"/>
    <property type="project" value="TreeGrafter"/>
</dbReference>
<feature type="compositionally biased region" description="Basic and acidic residues" evidence="2">
    <location>
        <begin position="342"/>
        <end position="357"/>
    </location>
</feature>
<name>A0AAD4LSB9_9AGAM</name>
<dbReference type="PANTHER" id="PTHR31315">
    <property type="entry name" value="PROTEIN SIP5"/>
    <property type="match status" value="1"/>
</dbReference>
<feature type="region of interest" description="Disordered" evidence="2">
    <location>
        <begin position="1"/>
        <end position="26"/>
    </location>
</feature>